<protein>
    <submittedName>
        <fullName evidence="1">Transcription initiation factor IIE, alpha FINGER, Transcription</fullName>
    </submittedName>
</protein>
<proteinExistence type="predicted"/>
<name>A0A8S5SNM8_9CAUD</name>
<dbReference type="EMBL" id="BK032640">
    <property type="protein sequence ID" value="DAF52668.1"/>
    <property type="molecule type" value="Genomic_DNA"/>
</dbReference>
<organism evidence="1">
    <name type="scientific">Siphoviridae sp. ctnR613</name>
    <dbReference type="NCBI Taxonomy" id="2827939"/>
    <lineage>
        <taxon>Viruses</taxon>
        <taxon>Duplodnaviria</taxon>
        <taxon>Heunggongvirae</taxon>
        <taxon>Uroviricota</taxon>
        <taxon>Caudoviricetes</taxon>
    </lineage>
</organism>
<reference evidence="1" key="1">
    <citation type="journal article" date="2021" name="Proc. Natl. Acad. Sci. U.S.A.">
        <title>A Catalog of Tens of Thousands of Viruses from Human Metagenomes Reveals Hidden Associations with Chronic Diseases.</title>
        <authorList>
            <person name="Tisza M.J."/>
            <person name="Buck C.B."/>
        </authorList>
    </citation>
    <scope>NUCLEOTIDE SEQUENCE</scope>
    <source>
        <strain evidence="1">CtnR613</strain>
    </source>
</reference>
<evidence type="ECO:0000313" key="1">
    <source>
        <dbReference type="EMBL" id="DAF52668.1"/>
    </source>
</evidence>
<sequence>MFYVKKKIKGKIVRIDIDYDNVFIKCSDCEKEIMVDLVELAKDDNFDLYGISARCVDCSKKFIERENENERN</sequence>
<accession>A0A8S5SNM8</accession>